<comment type="caution">
    <text evidence="2">The sequence shown here is derived from an EMBL/GenBank/DDBJ whole genome shotgun (WGS) entry which is preliminary data.</text>
</comment>
<proteinExistence type="predicted"/>
<organism evidence="2 3">
    <name type="scientific">Quadrisphaera setariae</name>
    <dbReference type="NCBI Taxonomy" id="2593304"/>
    <lineage>
        <taxon>Bacteria</taxon>
        <taxon>Bacillati</taxon>
        <taxon>Actinomycetota</taxon>
        <taxon>Actinomycetes</taxon>
        <taxon>Kineosporiales</taxon>
        <taxon>Kineosporiaceae</taxon>
        <taxon>Quadrisphaera</taxon>
    </lineage>
</organism>
<feature type="compositionally biased region" description="Low complexity" evidence="1">
    <location>
        <begin position="115"/>
        <end position="147"/>
    </location>
</feature>
<sequence>MAADPRGPGDSLEQLRADRERHRAEERADAPSSSSVPPPDWRHDTLELDLDGLGHEPAGPPPVVDGSVLRSRTHGGGWRAVRQGSSAAAKKVRRVRVPAGLVVGLVLVVGAGATSAVLDGSGSGPQTSPLQTTTQTGTGTTQGSTTTAGDRPQGSVRVETGGSADGSDAGRAPEQDAGLPPDPQAGPAAGAPGGPGAAVDQAAGPGAGTGGGGPAGGPRDRPAAGPGAGPVGAPGRP</sequence>
<keyword evidence="3" id="KW-1185">Reference proteome</keyword>
<feature type="compositionally biased region" description="Gly residues" evidence="1">
    <location>
        <begin position="205"/>
        <end position="216"/>
    </location>
</feature>
<reference evidence="2 3" key="1">
    <citation type="submission" date="2019-07" db="EMBL/GenBank/DDBJ databases">
        <title>Quadrisphaera sp. strain DD2A genome sequencing and assembly.</title>
        <authorList>
            <person name="Kim I."/>
        </authorList>
    </citation>
    <scope>NUCLEOTIDE SEQUENCE [LARGE SCALE GENOMIC DNA]</scope>
    <source>
        <strain evidence="2 3">DD2A</strain>
    </source>
</reference>
<dbReference type="RefSeq" id="WP_147924780.1">
    <property type="nucleotide sequence ID" value="NZ_VKAC01000001.1"/>
</dbReference>
<feature type="region of interest" description="Disordered" evidence="1">
    <location>
        <begin position="115"/>
        <end position="237"/>
    </location>
</feature>
<evidence type="ECO:0000313" key="3">
    <source>
        <dbReference type="Proteomes" id="UP000321234"/>
    </source>
</evidence>
<feature type="compositionally biased region" description="Basic and acidic residues" evidence="1">
    <location>
        <begin position="13"/>
        <end position="29"/>
    </location>
</feature>
<name>A0A5C8ZLV8_9ACTN</name>
<evidence type="ECO:0000313" key="2">
    <source>
        <dbReference type="EMBL" id="TXR58171.1"/>
    </source>
</evidence>
<dbReference type="EMBL" id="VKAC01000001">
    <property type="protein sequence ID" value="TXR58171.1"/>
    <property type="molecule type" value="Genomic_DNA"/>
</dbReference>
<accession>A0A5C8ZLV8</accession>
<protein>
    <submittedName>
        <fullName evidence="2">Uncharacterized protein</fullName>
    </submittedName>
</protein>
<feature type="region of interest" description="Disordered" evidence="1">
    <location>
        <begin position="1"/>
        <end position="82"/>
    </location>
</feature>
<dbReference type="Proteomes" id="UP000321234">
    <property type="component" value="Unassembled WGS sequence"/>
</dbReference>
<dbReference type="OrthoDB" id="10020217at2"/>
<gene>
    <name evidence="2" type="ORF">FMM08_03035</name>
</gene>
<dbReference type="AlphaFoldDB" id="A0A5C8ZLV8"/>
<feature type="compositionally biased region" description="Gly residues" evidence="1">
    <location>
        <begin position="226"/>
        <end position="237"/>
    </location>
</feature>
<feature type="compositionally biased region" description="Low complexity" evidence="1">
    <location>
        <begin position="161"/>
        <end position="170"/>
    </location>
</feature>
<evidence type="ECO:0000256" key="1">
    <source>
        <dbReference type="SAM" id="MobiDB-lite"/>
    </source>
</evidence>